<evidence type="ECO:0000313" key="11">
    <source>
        <dbReference type="Proteomes" id="UP000018817"/>
    </source>
</evidence>
<name>W2QPC3_PHYN3</name>
<dbReference type="RefSeq" id="XP_008899674.1">
    <property type="nucleotide sequence ID" value="XM_008901426.1"/>
</dbReference>
<keyword evidence="6" id="KW-0732">Signal</keyword>
<evidence type="ECO:0000256" key="1">
    <source>
        <dbReference type="ARBA" id="ARBA00000695"/>
    </source>
</evidence>
<keyword evidence="5" id="KW-0964">Secreted</keyword>
<comment type="catalytic activity">
    <reaction evidence="1">
        <text>Eliminative cleavage of (1-&gt;4)-alpha-D-galacturonan to give oligosaccharides with 4-deoxy-alpha-D-galact-4-enuronosyl groups at their non-reducing ends.</text>
        <dbReference type="EC" id="4.2.2.2"/>
    </reaction>
</comment>
<dbReference type="GO" id="GO:0030570">
    <property type="term" value="F:pectate lyase activity"/>
    <property type="evidence" value="ECO:0007669"/>
    <property type="project" value="UniProtKB-EC"/>
</dbReference>
<dbReference type="EMBL" id="KI669571">
    <property type="protein sequence ID" value="ETN15047.1"/>
    <property type="molecule type" value="Genomic_DNA"/>
</dbReference>
<organism evidence="10 11">
    <name type="scientific">Phytophthora nicotianae (strain INRA-310)</name>
    <name type="common">Phytophthora parasitica</name>
    <dbReference type="NCBI Taxonomy" id="761204"/>
    <lineage>
        <taxon>Eukaryota</taxon>
        <taxon>Sar</taxon>
        <taxon>Stramenopiles</taxon>
        <taxon>Oomycota</taxon>
        <taxon>Peronosporomycetes</taxon>
        <taxon>Peronosporales</taxon>
        <taxon>Peronosporaceae</taxon>
        <taxon>Phytophthora</taxon>
    </lineage>
</organism>
<evidence type="ECO:0000256" key="2">
    <source>
        <dbReference type="ARBA" id="ARBA00001913"/>
    </source>
</evidence>
<dbReference type="VEuPathDB" id="FungiDB:PPTG_07259"/>
<accession>W2QPC3</accession>
<evidence type="ECO:0000256" key="6">
    <source>
        <dbReference type="ARBA" id="ARBA00022729"/>
    </source>
</evidence>
<evidence type="ECO:0000256" key="8">
    <source>
        <dbReference type="ARBA" id="ARBA00023239"/>
    </source>
</evidence>
<evidence type="ECO:0000256" key="5">
    <source>
        <dbReference type="ARBA" id="ARBA00022525"/>
    </source>
</evidence>
<evidence type="ECO:0000256" key="3">
    <source>
        <dbReference type="ARBA" id="ARBA00004613"/>
    </source>
</evidence>
<evidence type="ECO:0000256" key="9">
    <source>
        <dbReference type="SAM" id="MobiDB-lite"/>
    </source>
</evidence>
<evidence type="ECO:0000256" key="4">
    <source>
        <dbReference type="ARBA" id="ARBA00012272"/>
    </source>
</evidence>
<dbReference type="InterPro" id="IPR004898">
    <property type="entry name" value="Pectate_lyase_PlyH/PlyE-like"/>
</dbReference>
<evidence type="ECO:0000313" key="10">
    <source>
        <dbReference type="EMBL" id="ETN15047.1"/>
    </source>
</evidence>
<reference evidence="10 11" key="2">
    <citation type="submission" date="2013-11" db="EMBL/GenBank/DDBJ databases">
        <title>The Genome Sequence of Phytophthora parasitica INRA-310.</title>
        <authorList>
            <consortium name="The Broad Institute Genomics Platform"/>
            <person name="Russ C."/>
            <person name="Tyler B."/>
            <person name="Panabieres F."/>
            <person name="Shan W."/>
            <person name="Tripathy S."/>
            <person name="Grunwald N."/>
            <person name="Machado M."/>
            <person name="Johnson C.S."/>
            <person name="Arredondo F."/>
            <person name="Hong C."/>
            <person name="Coffey M."/>
            <person name="Young S.K."/>
            <person name="Zeng Q."/>
            <person name="Gargeya S."/>
            <person name="Fitzgerald M."/>
            <person name="Abouelleil A."/>
            <person name="Alvarado L."/>
            <person name="Chapman S.B."/>
            <person name="Gainer-Dewar J."/>
            <person name="Goldberg J."/>
            <person name="Griggs A."/>
            <person name="Gujja S."/>
            <person name="Hansen M."/>
            <person name="Howarth C."/>
            <person name="Imamovic A."/>
            <person name="Ireland A."/>
            <person name="Larimer J."/>
            <person name="McCowan C."/>
            <person name="Murphy C."/>
            <person name="Pearson M."/>
            <person name="Poon T.W."/>
            <person name="Priest M."/>
            <person name="Roberts A."/>
            <person name="Saif S."/>
            <person name="Shea T."/>
            <person name="Sykes S."/>
            <person name="Wortman J."/>
            <person name="Nusbaum C."/>
            <person name="Birren B."/>
        </authorList>
    </citation>
    <scope>NUCLEOTIDE SEQUENCE [LARGE SCALE GENOMIC DNA]</scope>
    <source>
        <strain evidence="10 11">INRA-310</strain>
    </source>
</reference>
<dbReference type="Pfam" id="PF03211">
    <property type="entry name" value="Pectate_lyase"/>
    <property type="match status" value="1"/>
</dbReference>
<dbReference type="GO" id="GO:0005576">
    <property type="term" value="C:extracellular region"/>
    <property type="evidence" value="ECO:0007669"/>
    <property type="project" value="UniProtKB-SubCell"/>
</dbReference>
<dbReference type="GeneID" id="20177160"/>
<keyword evidence="7" id="KW-0106">Calcium</keyword>
<sequence>MTAFAACHVRGGRNVVQYNGYGHVNTNIFYAESFCMLYRSCNNIKYTVEFNHVKSCERERQQRRHAHLYQRRSRTHQQNPNTVRRPRTTYIVVNDRDGSS</sequence>
<feature type="compositionally biased region" description="Basic residues" evidence="9">
    <location>
        <begin position="62"/>
        <end position="75"/>
    </location>
</feature>
<dbReference type="Proteomes" id="UP000018817">
    <property type="component" value="Unassembled WGS sequence"/>
</dbReference>
<dbReference type="InterPro" id="IPR012334">
    <property type="entry name" value="Pectin_lyas_fold"/>
</dbReference>
<dbReference type="EC" id="4.2.2.2" evidence="4"/>
<evidence type="ECO:0000256" key="7">
    <source>
        <dbReference type="ARBA" id="ARBA00022837"/>
    </source>
</evidence>
<dbReference type="AlphaFoldDB" id="W2QPC3"/>
<comment type="subcellular location">
    <subcellularLocation>
        <location evidence="3">Secreted</location>
    </subcellularLocation>
</comment>
<reference evidence="11" key="1">
    <citation type="submission" date="2011-12" db="EMBL/GenBank/DDBJ databases">
        <authorList>
            <consortium name="The Broad Institute Genome Sequencing Platform"/>
            <person name="Russ C."/>
            <person name="Tyler B."/>
            <person name="Panabieres F."/>
            <person name="Shan W."/>
            <person name="Tripathy S."/>
            <person name="Grunwald N."/>
            <person name="Machado M."/>
            <person name="Young S.K."/>
            <person name="Zeng Q."/>
            <person name="Gargeya S."/>
            <person name="Fitzgerald M."/>
            <person name="Haas B."/>
            <person name="Abouelleil A."/>
            <person name="Alvarado L."/>
            <person name="Arachchi H.M."/>
            <person name="Berlin A."/>
            <person name="Chapman S.B."/>
            <person name="Gearin G."/>
            <person name="Goldberg J."/>
            <person name="Griggs A."/>
            <person name="Gujja S."/>
            <person name="Hansen M."/>
            <person name="Heiman D."/>
            <person name="Howarth C."/>
            <person name="Larimer J."/>
            <person name="Lui A."/>
            <person name="MacDonald P.J.P."/>
            <person name="McCowen C."/>
            <person name="Montmayeur A."/>
            <person name="Murphy C."/>
            <person name="Neiman D."/>
            <person name="Pearson M."/>
            <person name="Priest M."/>
            <person name="Roberts A."/>
            <person name="Saif S."/>
            <person name="Shea T."/>
            <person name="Sisk P."/>
            <person name="Stolte C."/>
            <person name="Sykes S."/>
            <person name="Wortman J."/>
            <person name="Nusbaum C."/>
            <person name="Birren B."/>
        </authorList>
    </citation>
    <scope>NUCLEOTIDE SEQUENCE [LARGE SCALE GENOMIC DNA]</scope>
    <source>
        <strain evidence="11">INRA-310</strain>
    </source>
</reference>
<proteinExistence type="predicted"/>
<keyword evidence="8" id="KW-0456">Lyase</keyword>
<feature type="region of interest" description="Disordered" evidence="9">
    <location>
        <begin position="62"/>
        <end position="88"/>
    </location>
</feature>
<dbReference type="Gene3D" id="2.160.20.10">
    <property type="entry name" value="Single-stranded right-handed beta-helix, Pectin lyase-like"/>
    <property type="match status" value="1"/>
</dbReference>
<gene>
    <name evidence="10" type="ORF">PPTG_07259</name>
</gene>
<comment type="cofactor">
    <cofactor evidence="2">
        <name>Ca(2+)</name>
        <dbReference type="ChEBI" id="CHEBI:29108"/>
    </cofactor>
</comment>
<protein>
    <recommendedName>
        <fullName evidence="4">pectate lyase</fullName>
        <ecNumber evidence="4">4.2.2.2</ecNumber>
    </recommendedName>
</protein>